<evidence type="ECO:0000313" key="2">
    <source>
        <dbReference type="Proteomes" id="UP000033847"/>
    </source>
</evidence>
<sequence>MTKSRCDGVAEEFKNFIVLHPYLRTLSKITGLPKFSYKVVEGYWLGNEKLLKAKNKHYPILLHFFAKQGVPEWFVTELKKSKPKKFIPTHLFQVLHVGVGRASGSVPYNLESINNCMIRWGKVEKVNKKTAVVKLNSLKKVKGVYKRVLITETFPFVEGFVPRIKVGDVVTVHWKQIVKKLNEEEVEKITYWTDEVLKTI</sequence>
<organism evidence="1 2">
    <name type="scientific">candidate division WWE3 bacterium GW2011_GWF1_42_14</name>
    <dbReference type="NCBI Taxonomy" id="1619138"/>
    <lineage>
        <taxon>Bacteria</taxon>
        <taxon>Katanobacteria</taxon>
    </lineage>
</organism>
<evidence type="ECO:0000313" key="1">
    <source>
        <dbReference type="EMBL" id="KKS39085.1"/>
    </source>
</evidence>
<dbReference type="EMBL" id="LCCU01000004">
    <property type="protein sequence ID" value="KKS39085.1"/>
    <property type="molecule type" value="Genomic_DNA"/>
</dbReference>
<dbReference type="Pfam" id="PF19927">
    <property type="entry name" value="DUF6390"/>
    <property type="match status" value="1"/>
</dbReference>
<comment type="caution">
    <text evidence="1">The sequence shown here is derived from an EMBL/GenBank/DDBJ whole genome shotgun (WGS) entry which is preliminary data.</text>
</comment>
<dbReference type="Proteomes" id="UP000033847">
    <property type="component" value="Unassembled WGS sequence"/>
</dbReference>
<accession>A0A0G0YR36</accession>
<proteinExistence type="predicted"/>
<protein>
    <submittedName>
        <fullName evidence="1">Uncharacterized protein</fullName>
    </submittedName>
</protein>
<dbReference type="InterPro" id="IPR045660">
    <property type="entry name" value="DUF6390"/>
</dbReference>
<gene>
    <name evidence="1" type="ORF">UV00_C0004G0011</name>
</gene>
<name>A0A0G0YR36_UNCKA</name>
<dbReference type="AlphaFoldDB" id="A0A0G0YR36"/>
<reference evidence="1 2" key="1">
    <citation type="journal article" date="2015" name="Nature">
        <title>rRNA introns, odd ribosomes, and small enigmatic genomes across a large radiation of phyla.</title>
        <authorList>
            <person name="Brown C.T."/>
            <person name="Hug L.A."/>
            <person name="Thomas B.C."/>
            <person name="Sharon I."/>
            <person name="Castelle C.J."/>
            <person name="Singh A."/>
            <person name="Wilkins M.J."/>
            <person name="Williams K.H."/>
            <person name="Banfield J.F."/>
        </authorList>
    </citation>
    <scope>NUCLEOTIDE SEQUENCE [LARGE SCALE GENOMIC DNA]</scope>
</reference>